<dbReference type="PANTHER" id="PTHR48022:SF28">
    <property type="entry name" value="MAJOR FACILITATOR SUPERFAMILY (MFS) PROFILE DOMAIN-CONTAINING PROTEIN-RELATED"/>
    <property type="match status" value="1"/>
</dbReference>
<evidence type="ECO:0000256" key="6">
    <source>
        <dbReference type="SAM" id="Phobius"/>
    </source>
</evidence>
<dbReference type="Proteomes" id="UP000813385">
    <property type="component" value="Unassembled WGS sequence"/>
</dbReference>
<feature type="domain" description="Major facilitator superfamily (MFS) profile" evidence="7">
    <location>
        <begin position="1"/>
        <end position="125"/>
    </location>
</feature>
<dbReference type="OrthoDB" id="6612291at2759"/>
<dbReference type="GO" id="GO:0005351">
    <property type="term" value="F:carbohydrate:proton symporter activity"/>
    <property type="evidence" value="ECO:0007669"/>
    <property type="project" value="TreeGrafter"/>
</dbReference>
<evidence type="ECO:0000256" key="5">
    <source>
        <dbReference type="ARBA" id="ARBA00023136"/>
    </source>
</evidence>
<feature type="transmembrane region" description="Helical" evidence="6">
    <location>
        <begin position="80"/>
        <end position="99"/>
    </location>
</feature>
<dbReference type="PROSITE" id="PS50850">
    <property type="entry name" value="MFS"/>
    <property type="match status" value="1"/>
</dbReference>
<dbReference type="Pfam" id="PF00083">
    <property type="entry name" value="Sugar_tr"/>
    <property type="match status" value="1"/>
</dbReference>
<evidence type="ECO:0000259" key="7">
    <source>
        <dbReference type="PROSITE" id="PS50850"/>
    </source>
</evidence>
<reference evidence="8" key="1">
    <citation type="journal article" date="2021" name="Nat. Commun.">
        <title>Genetic determinants of endophytism in the Arabidopsis root mycobiome.</title>
        <authorList>
            <person name="Mesny F."/>
            <person name="Miyauchi S."/>
            <person name="Thiergart T."/>
            <person name="Pickel B."/>
            <person name="Atanasova L."/>
            <person name="Karlsson M."/>
            <person name="Huettel B."/>
            <person name="Barry K.W."/>
            <person name="Haridas S."/>
            <person name="Chen C."/>
            <person name="Bauer D."/>
            <person name="Andreopoulos W."/>
            <person name="Pangilinan J."/>
            <person name="LaButti K."/>
            <person name="Riley R."/>
            <person name="Lipzen A."/>
            <person name="Clum A."/>
            <person name="Drula E."/>
            <person name="Henrissat B."/>
            <person name="Kohler A."/>
            <person name="Grigoriev I.V."/>
            <person name="Martin F.M."/>
            <person name="Hacquard S."/>
        </authorList>
    </citation>
    <scope>NUCLEOTIDE SEQUENCE</scope>
    <source>
        <strain evidence="8">MPI-CAGE-AT-0016</strain>
    </source>
</reference>
<dbReference type="InterPro" id="IPR005828">
    <property type="entry name" value="MFS_sugar_transport-like"/>
</dbReference>
<dbReference type="InterPro" id="IPR036259">
    <property type="entry name" value="MFS_trans_sf"/>
</dbReference>
<keyword evidence="3 6" id="KW-0812">Transmembrane</keyword>
<comment type="caution">
    <text evidence="8">The sequence shown here is derived from an EMBL/GenBank/DDBJ whole genome shotgun (WGS) entry which is preliminary data.</text>
</comment>
<accession>A0A8K0THV7</accession>
<evidence type="ECO:0000256" key="1">
    <source>
        <dbReference type="ARBA" id="ARBA00004141"/>
    </source>
</evidence>
<organism evidence="8 9">
    <name type="scientific">Plectosphaerella cucumerina</name>
    <dbReference type="NCBI Taxonomy" id="40658"/>
    <lineage>
        <taxon>Eukaryota</taxon>
        <taxon>Fungi</taxon>
        <taxon>Dikarya</taxon>
        <taxon>Ascomycota</taxon>
        <taxon>Pezizomycotina</taxon>
        <taxon>Sordariomycetes</taxon>
        <taxon>Hypocreomycetidae</taxon>
        <taxon>Glomerellales</taxon>
        <taxon>Plectosphaerellaceae</taxon>
        <taxon>Plectosphaerella</taxon>
    </lineage>
</organism>
<gene>
    <name evidence="8" type="ORF">B0T11DRAFT_351597</name>
</gene>
<dbReference type="InterPro" id="IPR050360">
    <property type="entry name" value="MFS_Sugar_Transporters"/>
</dbReference>
<dbReference type="GO" id="GO:0016020">
    <property type="term" value="C:membrane"/>
    <property type="evidence" value="ECO:0007669"/>
    <property type="project" value="UniProtKB-SubCell"/>
</dbReference>
<comment type="similarity">
    <text evidence="2">Belongs to the major facilitator superfamily. Sugar transporter (TC 2.A.1.1) family.</text>
</comment>
<name>A0A8K0THV7_9PEZI</name>
<dbReference type="PANTHER" id="PTHR48022">
    <property type="entry name" value="PLASTIDIC GLUCOSE TRANSPORTER 4"/>
    <property type="match status" value="1"/>
</dbReference>
<evidence type="ECO:0000256" key="2">
    <source>
        <dbReference type="ARBA" id="ARBA00010992"/>
    </source>
</evidence>
<keyword evidence="9" id="KW-1185">Reference proteome</keyword>
<dbReference type="AlphaFoldDB" id="A0A8K0THV7"/>
<dbReference type="InterPro" id="IPR020846">
    <property type="entry name" value="MFS_dom"/>
</dbReference>
<evidence type="ECO:0000256" key="4">
    <source>
        <dbReference type="ARBA" id="ARBA00022989"/>
    </source>
</evidence>
<evidence type="ECO:0000256" key="3">
    <source>
        <dbReference type="ARBA" id="ARBA00022692"/>
    </source>
</evidence>
<proteinExistence type="inferred from homology"/>
<dbReference type="EMBL" id="JAGPXD010000003">
    <property type="protein sequence ID" value="KAH7361741.1"/>
    <property type="molecule type" value="Genomic_DNA"/>
</dbReference>
<comment type="subcellular location">
    <subcellularLocation>
        <location evidence="1">Membrane</location>
        <topology evidence="1">Multi-pass membrane protein</topology>
    </subcellularLocation>
</comment>
<protein>
    <recommendedName>
        <fullName evidence="7">Major facilitator superfamily (MFS) profile domain-containing protein</fullName>
    </recommendedName>
</protein>
<feature type="transmembrane region" description="Helical" evidence="6">
    <location>
        <begin position="54"/>
        <end position="73"/>
    </location>
</feature>
<keyword evidence="5 6" id="KW-0472">Membrane</keyword>
<evidence type="ECO:0000313" key="9">
    <source>
        <dbReference type="Proteomes" id="UP000813385"/>
    </source>
</evidence>
<sequence>MVWPCDGGVIPARGKWLRMAITASTGSCYLLFGYDQPSLLNALGNPSSGYLGTIIGLYYIGCLLGCVVTGFVGKKFGRTGTIFCGSIIMVVGGIIQAAAFGPPMMIVGRIISGIGKVMNTATVLV</sequence>
<dbReference type="Gene3D" id="1.20.1250.20">
    <property type="entry name" value="MFS general substrate transporter like domains"/>
    <property type="match status" value="1"/>
</dbReference>
<dbReference type="SUPFAM" id="SSF103473">
    <property type="entry name" value="MFS general substrate transporter"/>
    <property type="match status" value="1"/>
</dbReference>
<keyword evidence="4 6" id="KW-1133">Transmembrane helix</keyword>
<evidence type="ECO:0000313" key="8">
    <source>
        <dbReference type="EMBL" id="KAH7361741.1"/>
    </source>
</evidence>